<organism evidence="1 2">
    <name type="scientific">Streptomyces solicavernae</name>
    <dbReference type="NCBI Taxonomy" id="3043614"/>
    <lineage>
        <taxon>Bacteria</taxon>
        <taxon>Bacillati</taxon>
        <taxon>Actinomycetota</taxon>
        <taxon>Actinomycetes</taxon>
        <taxon>Kitasatosporales</taxon>
        <taxon>Streptomycetaceae</taxon>
        <taxon>Streptomyces</taxon>
    </lineage>
</organism>
<reference evidence="1 2" key="1">
    <citation type="submission" date="2023-05" db="EMBL/GenBank/DDBJ databases">
        <title>Draft genome sequence of Streptomyces sp. B-S-A8 isolated from a cave soil in Thailand.</title>
        <authorList>
            <person name="Chamroensaksri N."/>
            <person name="Muangham S."/>
        </authorList>
    </citation>
    <scope>NUCLEOTIDE SEQUENCE [LARGE SCALE GENOMIC DNA]</scope>
    <source>
        <strain evidence="1 2">B-S-A8</strain>
    </source>
</reference>
<dbReference type="Proteomes" id="UP001224661">
    <property type="component" value="Unassembled WGS sequence"/>
</dbReference>
<proteinExistence type="predicted"/>
<evidence type="ECO:0000313" key="1">
    <source>
        <dbReference type="EMBL" id="MDI3390623.1"/>
    </source>
</evidence>
<sequence>MSEQTTTTEVAAPAGDGLKAGLKNRHLSMIAIGGVIGAG</sequence>
<accession>A0ABT6S3Q2</accession>
<evidence type="ECO:0000313" key="2">
    <source>
        <dbReference type="Proteomes" id="UP001224661"/>
    </source>
</evidence>
<name>A0ABT6S3Q2_9ACTN</name>
<gene>
    <name evidence="1" type="ORF">QIS99_31170</name>
</gene>
<feature type="non-terminal residue" evidence="1">
    <location>
        <position position="39"/>
    </location>
</feature>
<protein>
    <submittedName>
        <fullName evidence="1">Amino acid ABC transporter permease</fullName>
    </submittedName>
</protein>
<keyword evidence="2" id="KW-1185">Reference proteome</keyword>
<comment type="caution">
    <text evidence="1">The sequence shown here is derived from an EMBL/GenBank/DDBJ whole genome shotgun (WGS) entry which is preliminary data.</text>
</comment>
<dbReference type="EMBL" id="JASCIR010000057">
    <property type="protein sequence ID" value="MDI3390623.1"/>
    <property type="molecule type" value="Genomic_DNA"/>
</dbReference>